<keyword evidence="2" id="KW-1185">Reference proteome</keyword>
<sequence>MIHLFDRATMARALTLDLDPRLRELLAERIAGLKTEYGDLTDCTEFLIVEPGDTEADLVRHVGFYPLVDPIDGHRWPDPRFKPGWDYLADRGGWFELIVTFGSTFAYILLIADCHGAASDLRLLCRSFISHGTGGGDEC</sequence>
<protein>
    <submittedName>
        <fullName evidence="1">Uncharacterized protein</fullName>
    </submittedName>
</protein>
<name>A0A9X2HX38_9SPHN</name>
<evidence type="ECO:0000313" key="1">
    <source>
        <dbReference type="EMBL" id="MCP3735831.1"/>
    </source>
</evidence>
<organism evidence="1 2">
    <name type="scientific">Sphingomonas liriopis</name>
    <dbReference type="NCBI Taxonomy" id="2949094"/>
    <lineage>
        <taxon>Bacteria</taxon>
        <taxon>Pseudomonadati</taxon>
        <taxon>Pseudomonadota</taxon>
        <taxon>Alphaproteobacteria</taxon>
        <taxon>Sphingomonadales</taxon>
        <taxon>Sphingomonadaceae</taxon>
        <taxon>Sphingomonas</taxon>
    </lineage>
</organism>
<dbReference type="EMBL" id="JAMLDY010000016">
    <property type="protein sequence ID" value="MCP3735831.1"/>
    <property type="molecule type" value="Genomic_DNA"/>
</dbReference>
<accession>A0A9X2HX38</accession>
<comment type="caution">
    <text evidence="1">The sequence shown here is derived from an EMBL/GenBank/DDBJ whole genome shotgun (WGS) entry which is preliminary data.</text>
</comment>
<gene>
    <name evidence="1" type="ORF">M9979_13200</name>
</gene>
<proteinExistence type="predicted"/>
<reference evidence="1" key="1">
    <citation type="submission" date="2022-05" db="EMBL/GenBank/DDBJ databases">
        <title>Sphingomonas sp. strain RP10 Genome sequencing and assembly.</title>
        <authorList>
            <person name="Kim I."/>
        </authorList>
    </citation>
    <scope>NUCLEOTIDE SEQUENCE</scope>
    <source>
        <strain evidence="1">RP10</strain>
    </source>
</reference>
<evidence type="ECO:0000313" key="2">
    <source>
        <dbReference type="Proteomes" id="UP001139486"/>
    </source>
</evidence>
<dbReference type="Proteomes" id="UP001139486">
    <property type="component" value="Unassembled WGS sequence"/>
</dbReference>
<dbReference type="RefSeq" id="WP_254289830.1">
    <property type="nucleotide sequence ID" value="NZ_JAMLDY010000016.1"/>
</dbReference>
<dbReference type="AlphaFoldDB" id="A0A9X2HX38"/>